<dbReference type="PANTHER" id="PTHR48081:SF33">
    <property type="entry name" value="KYNURENINE FORMAMIDASE"/>
    <property type="match status" value="1"/>
</dbReference>
<sequence length="283" mass="30963">MPTAQESAIVRDHEWQYNPRVSTEDVEAYHSRAEVLSEEARSSQPDYLADVSYGEGNDETVDIFPAGPGTPLHLFLHGGYWRGRDKRDYSFLAQPFVRSGISLVIANYSLCPRVELREIVEQTTRCLAALPSLAEKVDADKTRITASGHSAGAHLLACALATSEGPTPGGLAAAALISGIYELQPVLEITVNEAIRLRPEQVASVSPLRMRPRTDVALDIIVGSAESPGWIAQSALFAEHCQKAGASAEFHVEPGANHFSIMERYNNERELLFERLRKLALVA</sequence>
<dbReference type="PANTHER" id="PTHR48081">
    <property type="entry name" value="AB HYDROLASE SUPERFAMILY PROTEIN C4A8.06C"/>
    <property type="match status" value="1"/>
</dbReference>
<evidence type="ECO:0000256" key="1">
    <source>
        <dbReference type="ARBA" id="ARBA00022801"/>
    </source>
</evidence>
<feature type="domain" description="Alpha/beta hydrolase fold-3" evidence="2">
    <location>
        <begin position="74"/>
        <end position="186"/>
    </location>
</feature>
<protein>
    <submittedName>
        <fullName evidence="3">Arylformamidase</fullName>
        <ecNumber evidence="3">3.5.1.9</ecNumber>
    </submittedName>
</protein>
<comment type="caution">
    <text evidence="3">The sequence shown here is derived from an EMBL/GenBank/DDBJ whole genome shotgun (WGS) entry which is preliminary data.</text>
</comment>
<evidence type="ECO:0000313" key="3">
    <source>
        <dbReference type="EMBL" id="MDQ0325549.1"/>
    </source>
</evidence>
<dbReference type="Pfam" id="PF07859">
    <property type="entry name" value="Abhydrolase_3"/>
    <property type="match status" value="1"/>
</dbReference>
<proteinExistence type="predicted"/>
<dbReference type="Proteomes" id="UP001230253">
    <property type="component" value="Unassembled WGS sequence"/>
</dbReference>
<organism evidence="3 4">
    <name type="scientific">Rhodopseudomonas julia</name>
    <dbReference type="NCBI Taxonomy" id="200617"/>
    <lineage>
        <taxon>Bacteria</taxon>
        <taxon>Pseudomonadati</taxon>
        <taxon>Pseudomonadota</taxon>
        <taxon>Alphaproteobacteria</taxon>
        <taxon>Hyphomicrobiales</taxon>
        <taxon>Nitrobacteraceae</taxon>
        <taxon>Rhodopseudomonas</taxon>
    </lineage>
</organism>
<dbReference type="InterPro" id="IPR050300">
    <property type="entry name" value="GDXG_lipolytic_enzyme"/>
</dbReference>
<accession>A0ABU0C4X0</accession>
<gene>
    <name evidence="3" type="ORF">J2R99_001398</name>
</gene>
<dbReference type="Gene3D" id="3.40.50.1820">
    <property type="entry name" value="alpha/beta hydrolase"/>
    <property type="match status" value="1"/>
</dbReference>
<dbReference type="InterPro" id="IPR029058">
    <property type="entry name" value="AB_hydrolase_fold"/>
</dbReference>
<dbReference type="EMBL" id="JAUSUK010000001">
    <property type="protein sequence ID" value="MDQ0325549.1"/>
    <property type="molecule type" value="Genomic_DNA"/>
</dbReference>
<keyword evidence="4" id="KW-1185">Reference proteome</keyword>
<dbReference type="GO" id="GO:0004061">
    <property type="term" value="F:arylformamidase activity"/>
    <property type="evidence" value="ECO:0007669"/>
    <property type="project" value="UniProtKB-EC"/>
</dbReference>
<dbReference type="RefSeq" id="WP_307153733.1">
    <property type="nucleotide sequence ID" value="NZ_JAUSUK010000001.1"/>
</dbReference>
<name>A0ABU0C4X0_9BRAD</name>
<keyword evidence="1 3" id="KW-0378">Hydrolase</keyword>
<evidence type="ECO:0000259" key="2">
    <source>
        <dbReference type="Pfam" id="PF07859"/>
    </source>
</evidence>
<dbReference type="EC" id="3.5.1.9" evidence="3"/>
<evidence type="ECO:0000313" key="4">
    <source>
        <dbReference type="Proteomes" id="UP001230253"/>
    </source>
</evidence>
<reference evidence="3 4" key="1">
    <citation type="submission" date="2023-07" db="EMBL/GenBank/DDBJ databases">
        <title>Genomic Encyclopedia of Type Strains, Phase IV (KMG-IV): sequencing the most valuable type-strain genomes for metagenomic binning, comparative biology and taxonomic classification.</title>
        <authorList>
            <person name="Goeker M."/>
        </authorList>
    </citation>
    <scope>NUCLEOTIDE SEQUENCE [LARGE SCALE GENOMIC DNA]</scope>
    <source>
        <strain evidence="3 4">DSM 11549</strain>
    </source>
</reference>
<dbReference type="InterPro" id="IPR013094">
    <property type="entry name" value="AB_hydrolase_3"/>
</dbReference>
<dbReference type="SUPFAM" id="SSF53474">
    <property type="entry name" value="alpha/beta-Hydrolases"/>
    <property type="match status" value="1"/>
</dbReference>